<comment type="catalytic activity">
    <reaction evidence="12">
        <text>small RNA 3'-end nucleotide + S-adenosyl-L-methionine = small RNA 3'-end 2'-O-methylnucleotide + S-adenosyl-L-homocysteine + H(+)</text>
        <dbReference type="Rhea" id="RHEA:37887"/>
        <dbReference type="Rhea" id="RHEA-COMP:10415"/>
        <dbReference type="Rhea" id="RHEA-COMP:10416"/>
        <dbReference type="ChEBI" id="CHEBI:15378"/>
        <dbReference type="ChEBI" id="CHEBI:57856"/>
        <dbReference type="ChEBI" id="CHEBI:59789"/>
        <dbReference type="ChEBI" id="CHEBI:74896"/>
        <dbReference type="ChEBI" id="CHEBI:74898"/>
        <dbReference type="EC" id="2.1.1.386"/>
    </reaction>
</comment>
<evidence type="ECO:0000313" key="15">
    <source>
        <dbReference type="EMBL" id="GAA4679102.1"/>
    </source>
</evidence>
<gene>
    <name evidence="15" type="ORF">GCM10023226_15550</name>
</gene>
<dbReference type="InterPro" id="IPR026610">
    <property type="entry name" value="Hen1"/>
</dbReference>
<dbReference type="PANTHER" id="PTHR21404:SF3">
    <property type="entry name" value="SMALL RNA 2'-O-METHYLTRANSFERASE"/>
    <property type="match status" value="1"/>
</dbReference>
<comment type="cofactor">
    <cofactor evidence="1">
        <name>Mg(2+)</name>
        <dbReference type="ChEBI" id="CHEBI:18420"/>
    </cofactor>
</comment>
<dbReference type="NCBIfam" id="TIGR04074">
    <property type="entry name" value="bacter_Hen1"/>
    <property type="match status" value="1"/>
</dbReference>
<dbReference type="InterPro" id="IPR024740">
    <property type="entry name" value="Hen1_N"/>
</dbReference>
<dbReference type="Pfam" id="PF12623">
    <property type="entry name" value="Hen1_L"/>
    <property type="match status" value="1"/>
</dbReference>
<dbReference type="SUPFAM" id="SSF53335">
    <property type="entry name" value="S-adenosyl-L-methionine-dependent methyltransferases"/>
    <property type="match status" value="1"/>
</dbReference>
<evidence type="ECO:0000256" key="1">
    <source>
        <dbReference type="ARBA" id="ARBA00001946"/>
    </source>
</evidence>
<feature type="domain" description="Hen1 N-terminal" evidence="14">
    <location>
        <begin position="18"/>
        <end position="259"/>
    </location>
</feature>
<evidence type="ECO:0000259" key="13">
    <source>
        <dbReference type="Pfam" id="PF08242"/>
    </source>
</evidence>
<dbReference type="EMBL" id="BAABIM010000001">
    <property type="protein sequence ID" value="GAA4679102.1"/>
    <property type="molecule type" value="Genomic_DNA"/>
</dbReference>
<keyword evidence="10" id="KW-0943">RNA-mediated gene silencing</keyword>
<protein>
    <recommendedName>
        <fullName evidence="3">Small RNA 2'-O-methyltransferase</fullName>
        <ecNumber evidence="11">2.1.1.386</ecNumber>
    </recommendedName>
</protein>
<accession>A0ABP8W3S0</accession>
<dbReference type="Gene3D" id="3.30.1610.20">
    <property type="entry name" value="Hen1, N-terminal domain"/>
    <property type="match status" value="1"/>
</dbReference>
<evidence type="ECO:0000256" key="8">
    <source>
        <dbReference type="ARBA" id="ARBA00022842"/>
    </source>
</evidence>
<evidence type="ECO:0000256" key="9">
    <source>
        <dbReference type="ARBA" id="ARBA00022884"/>
    </source>
</evidence>
<feature type="domain" description="Methyltransferase type 12" evidence="13">
    <location>
        <begin position="313"/>
        <end position="405"/>
    </location>
</feature>
<evidence type="ECO:0000256" key="3">
    <source>
        <dbReference type="ARBA" id="ARBA00021330"/>
    </source>
</evidence>
<evidence type="ECO:0000256" key="2">
    <source>
        <dbReference type="ARBA" id="ARBA00009026"/>
    </source>
</evidence>
<dbReference type="Pfam" id="PF08242">
    <property type="entry name" value="Methyltransf_12"/>
    <property type="match status" value="1"/>
</dbReference>
<dbReference type="Proteomes" id="UP001500621">
    <property type="component" value="Unassembled WGS sequence"/>
</dbReference>
<dbReference type="InterPro" id="IPR024026">
    <property type="entry name" value="3'-RNA_MeTfrase_Hen1_bac"/>
</dbReference>
<keyword evidence="6" id="KW-0949">S-adenosyl-L-methionine</keyword>
<dbReference type="InterPro" id="IPR013217">
    <property type="entry name" value="Methyltransf_12"/>
</dbReference>
<evidence type="ECO:0000256" key="10">
    <source>
        <dbReference type="ARBA" id="ARBA00023158"/>
    </source>
</evidence>
<evidence type="ECO:0000256" key="7">
    <source>
        <dbReference type="ARBA" id="ARBA00022723"/>
    </source>
</evidence>
<keyword evidence="4" id="KW-0489">Methyltransferase</keyword>
<evidence type="ECO:0000256" key="4">
    <source>
        <dbReference type="ARBA" id="ARBA00022603"/>
    </source>
</evidence>
<organism evidence="15 16">
    <name type="scientific">Nocardioides nanhaiensis</name>
    <dbReference type="NCBI Taxonomy" id="1476871"/>
    <lineage>
        <taxon>Bacteria</taxon>
        <taxon>Bacillati</taxon>
        <taxon>Actinomycetota</taxon>
        <taxon>Actinomycetes</taxon>
        <taxon>Propionibacteriales</taxon>
        <taxon>Nocardioidaceae</taxon>
        <taxon>Nocardioides</taxon>
    </lineage>
</organism>
<keyword evidence="16" id="KW-1185">Reference proteome</keyword>
<proteinExistence type="inferred from homology"/>
<dbReference type="InterPro" id="IPR029063">
    <property type="entry name" value="SAM-dependent_MTases_sf"/>
</dbReference>
<dbReference type="Gene3D" id="3.40.50.150">
    <property type="entry name" value="Vaccinia Virus protein VP39"/>
    <property type="match status" value="1"/>
</dbReference>
<dbReference type="EC" id="2.1.1.386" evidence="11"/>
<sequence>MDTHHQEGACPAGQTERVLLTLTTTHRPATDLGYLLHKHPDRVQSFRQSFGTATVLYPEASEERCTAALLLEIDPVRLARTRGRNAPDFSLAQYVNDRSYAASSLLGVAMADVFSTARSGRCAARQELADVAIPLEVEIPVLPCRGGAAVAHRVFEPLGWSVLAEPIPLEQTHPEWGDSRYVRLHLTGTVRVADALNQLHVLLPVLDESVHYWQGPDEVDKLLRSGEGWLATHPDVELITRRYLARRGSLARTALDRLARLAEVGDETEDALDVDPSLAEETEQVAERRAPLNAQRHDAVLRLLTEAGATSVIDLGCGSGQLLDRLVRQPGLTRVAGVDVSTRSLQHAARRLRLEQMGERQAERVQLFQSALTYEDERFAGYDAAVLMEVVEHVDPPRLEALERVVLGAARLRVVVVTTPNAEYNVLYEHLRGRRHPDHRFEWTRAEFAAWCDRVAAAHGYTVTLHGIGEHHEVHGSPTQAAVLTRKESADD</sequence>
<evidence type="ECO:0000259" key="14">
    <source>
        <dbReference type="Pfam" id="PF12623"/>
    </source>
</evidence>
<evidence type="ECO:0000256" key="6">
    <source>
        <dbReference type="ARBA" id="ARBA00022691"/>
    </source>
</evidence>
<dbReference type="InterPro" id="IPR038546">
    <property type="entry name" value="Hen1_N_sf"/>
</dbReference>
<keyword evidence="7" id="KW-0479">Metal-binding</keyword>
<comment type="caution">
    <text evidence="15">The sequence shown here is derived from an EMBL/GenBank/DDBJ whole genome shotgun (WGS) entry which is preliminary data.</text>
</comment>
<evidence type="ECO:0000256" key="11">
    <source>
        <dbReference type="ARBA" id="ARBA00035025"/>
    </source>
</evidence>
<evidence type="ECO:0000313" key="16">
    <source>
        <dbReference type="Proteomes" id="UP001500621"/>
    </source>
</evidence>
<keyword evidence="9" id="KW-0694">RNA-binding</keyword>
<keyword evidence="5" id="KW-0808">Transferase</keyword>
<keyword evidence="8" id="KW-0460">Magnesium</keyword>
<reference evidence="16" key="1">
    <citation type="journal article" date="2019" name="Int. J. Syst. Evol. Microbiol.">
        <title>The Global Catalogue of Microorganisms (GCM) 10K type strain sequencing project: providing services to taxonomists for standard genome sequencing and annotation.</title>
        <authorList>
            <consortium name="The Broad Institute Genomics Platform"/>
            <consortium name="The Broad Institute Genome Sequencing Center for Infectious Disease"/>
            <person name="Wu L."/>
            <person name="Ma J."/>
        </authorList>
    </citation>
    <scope>NUCLEOTIDE SEQUENCE [LARGE SCALE GENOMIC DNA]</scope>
    <source>
        <strain evidence="16">JCM 18127</strain>
    </source>
</reference>
<dbReference type="CDD" id="cd02440">
    <property type="entry name" value="AdoMet_MTases"/>
    <property type="match status" value="1"/>
</dbReference>
<evidence type="ECO:0000256" key="12">
    <source>
        <dbReference type="ARBA" id="ARBA00048418"/>
    </source>
</evidence>
<name>A0ABP8W3S0_9ACTN</name>
<evidence type="ECO:0000256" key="5">
    <source>
        <dbReference type="ARBA" id="ARBA00022679"/>
    </source>
</evidence>
<comment type="similarity">
    <text evidence="2">Belongs to the methyltransferase superfamily. HEN1 family.</text>
</comment>
<dbReference type="PANTHER" id="PTHR21404">
    <property type="entry name" value="HEN1"/>
    <property type="match status" value="1"/>
</dbReference>